<dbReference type="CDD" id="cd02891">
    <property type="entry name" value="A2M_like"/>
    <property type="match status" value="1"/>
</dbReference>
<dbReference type="InterPro" id="IPR008930">
    <property type="entry name" value="Terpenoid_cyclase/PrenylTrfase"/>
</dbReference>
<dbReference type="InterPro" id="IPR011625">
    <property type="entry name" value="A2M_N_BRD"/>
</dbReference>
<dbReference type="InterPro" id="IPR047565">
    <property type="entry name" value="Alpha-macroglob_thiol-ester_cl"/>
</dbReference>
<dbReference type="InterPro" id="IPR001599">
    <property type="entry name" value="Macroglobln_a2"/>
</dbReference>
<dbReference type="GO" id="GO:0004866">
    <property type="term" value="F:endopeptidase inhibitor activity"/>
    <property type="evidence" value="ECO:0007669"/>
    <property type="project" value="InterPro"/>
</dbReference>
<dbReference type="FunCoup" id="M1Z343">
    <property type="interactions" value="35"/>
</dbReference>
<feature type="domain" description="Alpha-2-macroglobulin" evidence="3">
    <location>
        <begin position="1202"/>
        <end position="1294"/>
    </location>
</feature>
<dbReference type="EMBL" id="CAQJ01000099">
    <property type="protein sequence ID" value="CCQ91925.1"/>
    <property type="molecule type" value="Genomic_DNA"/>
</dbReference>
<dbReference type="STRING" id="1266370.NITGR_90064"/>
<protein>
    <submittedName>
        <fullName evidence="4">Alpha-2-macroglobulin domain protein</fullName>
    </submittedName>
</protein>
<dbReference type="Gene3D" id="2.60.40.1940">
    <property type="match status" value="1"/>
</dbReference>
<dbReference type="InParanoid" id="M1Z343"/>
<dbReference type="SMART" id="SM01360">
    <property type="entry name" value="A2M"/>
    <property type="match status" value="1"/>
</dbReference>
<accession>M1Z343</accession>
<feature type="domain" description="Alpha-2-macroglobulin bait region" evidence="2">
    <location>
        <begin position="933"/>
        <end position="1072"/>
    </location>
</feature>
<organism evidence="4 5">
    <name type="scientific">Nitrospina gracilis (strain 3/211)</name>
    <dbReference type="NCBI Taxonomy" id="1266370"/>
    <lineage>
        <taxon>Bacteria</taxon>
        <taxon>Pseudomonadati</taxon>
        <taxon>Nitrospinota/Tectimicrobiota group</taxon>
        <taxon>Nitrospinota</taxon>
        <taxon>Nitrospinia</taxon>
        <taxon>Nitrospinales</taxon>
        <taxon>Nitrospinaceae</taxon>
        <taxon>Nitrospina</taxon>
    </lineage>
</organism>
<dbReference type="InterPro" id="IPR013783">
    <property type="entry name" value="Ig-like_fold"/>
</dbReference>
<dbReference type="InterPro" id="IPR011626">
    <property type="entry name" value="Alpha-macroglobulin_TED"/>
</dbReference>
<comment type="caution">
    <text evidence="4">The sequence shown here is derived from an EMBL/GenBank/DDBJ whole genome shotgun (WGS) entry which is preliminary data.</text>
</comment>
<dbReference type="InterPro" id="IPR002890">
    <property type="entry name" value="MG2"/>
</dbReference>
<dbReference type="SUPFAM" id="SSF48239">
    <property type="entry name" value="Terpenoid cyclases/Protein prenyltransferases"/>
    <property type="match status" value="1"/>
</dbReference>
<dbReference type="PANTHER" id="PTHR40094:SF1">
    <property type="entry name" value="UBIQUITIN DOMAIN-CONTAINING PROTEIN"/>
    <property type="match status" value="1"/>
</dbReference>
<dbReference type="InterPro" id="IPR041246">
    <property type="entry name" value="Bact_MG10"/>
</dbReference>
<dbReference type="Pfam" id="PF17973">
    <property type="entry name" value="bMG10"/>
    <property type="match status" value="1"/>
</dbReference>
<dbReference type="Pfam" id="PF07703">
    <property type="entry name" value="A2M_BRD"/>
    <property type="match status" value="1"/>
</dbReference>
<evidence type="ECO:0000313" key="5">
    <source>
        <dbReference type="Proteomes" id="UP000011704"/>
    </source>
</evidence>
<evidence type="ECO:0000259" key="2">
    <source>
        <dbReference type="SMART" id="SM01359"/>
    </source>
</evidence>
<dbReference type="Gene3D" id="2.20.130.20">
    <property type="match status" value="1"/>
</dbReference>
<keyword evidence="5" id="KW-1185">Reference proteome</keyword>
<name>M1Z343_NITG3</name>
<dbReference type="PANTHER" id="PTHR40094">
    <property type="entry name" value="ALPHA-2-MACROGLOBULIN HOMOLOG"/>
    <property type="match status" value="1"/>
</dbReference>
<dbReference type="Pfam" id="PF00207">
    <property type="entry name" value="A2M"/>
    <property type="match status" value="1"/>
</dbReference>
<gene>
    <name evidence="4" type="ORF">NITGR_90064</name>
</gene>
<dbReference type="Proteomes" id="UP000011704">
    <property type="component" value="Unassembled WGS sequence"/>
</dbReference>
<dbReference type="InterPro" id="IPR051802">
    <property type="entry name" value="YfhM-like"/>
</dbReference>
<evidence type="ECO:0000313" key="4">
    <source>
        <dbReference type="EMBL" id="CCQ91925.1"/>
    </source>
</evidence>
<dbReference type="SMART" id="SM01359">
    <property type="entry name" value="A2M_N_2"/>
    <property type="match status" value="1"/>
</dbReference>
<dbReference type="Gene3D" id="6.20.50.160">
    <property type="match status" value="1"/>
</dbReference>
<dbReference type="OrthoDB" id="9767116at2"/>
<dbReference type="RefSeq" id="WP_005011277.1">
    <property type="nucleotide sequence ID" value="NZ_HG422173.1"/>
</dbReference>
<dbReference type="GO" id="GO:0005615">
    <property type="term" value="C:extracellular space"/>
    <property type="evidence" value="ECO:0007669"/>
    <property type="project" value="InterPro"/>
</dbReference>
<evidence type="ECO:0000256" key="1">
    <source>
        <dbReference type="ARBA" id="ARBA00010556"/>
    </source>
</evidence>
<sequence>MPIPSRSIKNVFWCALALLVLLIPSTPSYSDSSQDVFEQLKAEAELLYERGSYSRAHKVYLDAASLVLNGYDTRWVQFRLADTLWRAQSASSNPDTTTVDKARFQLEKMVRDVKHPEFRDRIWAEVQESLGDFFWSRTQGRNWGGGWRYYQNALDWWAGARDVELARDRYLNMIWKITQPSWVPQNYNYGYYGMNVPIQFLDNARKIAKKDADRHHAQYLYAMALRNRGNHWQQQKIPEAFEEALKGGRASEWHDDALYHYAQWLAGSGEVIILADGQTVRKQNYKKALDYYSQLLREFDKGETRYYDDAKRQIEAITRPVLNIGVPSIFLPGTTPEFTLNWRNVSDIKLDLYAIDLTRDVDLMDESNPAHWMNSVNLLLKSATQSWREDTEDLGDHMPGARRIELKEKLPMGAYLLRATGGGEEARELILVTDTALVTQNASQQALGYFCDSMSGAPITGAEVRFFEHYYDGRKWRWRDAEGKTNEDGLAVFELEEGRYNSQFFMAATLKGRQALAMGYNRDYRRNQRPWKIYVHTDRPAYRPEETVKWKLTARTYDGDVYHTPYKEKLKYTVYDPRGTKMKEDSVRLNEFGSAWGELELPQTLPLGEYRIEFRTSGTNSRQIGRAAMFRLEEYKLPEFKVAVKSPEENGKPKVFSLGDEVTVDITAEYYFGGPVANANVEVVVFQKPYYHVWQEERTYPWYYGDMIQKPHRYWGSGQQVKREVIKTDQEGKAKLTFETQPGGQDLQYEIEARVTDASRREVVAKDTVKVTRHPYFVQLKGEHNLYQPQDKIGVNIKSVDANERPHTATGTITVTRDYWFEIWIAPDGHEVAGAELKSVREKTTIFPPPPVPGQPGWKLKFRGYQHDEILKRSVTTDTEGEALFTFTPEREGYYRFSWSSQKDPQSLPITAETTVWVADNNTTDLGYRHGGLEIIVDKDTFHAGETAPVMLVSHTSDRYVLFSVSADNLYSYRLVHLTGNVKLVQLDIEEKHVPNLFLNGLMVSDNRIHRDIKQVVVPPVKQFLNVEVKPDQDQYRPREEGTLTVTALDHKGRPVATEVALSLVDESVFYIQDELAPDPRQFFFGSKRPNRLNMTSTFQMKTYRDRKREDQLRKNELERRAYEPGRFKDKGFNDQLGAAYKKAPTSQVYPGELMEESAPMAMDMDQMKSEGKVGSKERLQMNEGGGEEQGAVTVRSDFRTTVFWQPNVHTGKDGKATVKVTFPDSLTEWRATARVVDRSNRFGIAKGHTHTQNPLIVRLQAPRFFVTGDEVVLSAIINNNTDAPMDVAPGIQAAGGVRLVKRLTHTATDKTRLNLVSVPARGEVRVDWLGVVEKPGDVKIQVLARTPKLSDAMEKRFVVHEHGIEKFLAKSGKVRGKAVSVLLDIPAERKLDSTQLTVQVSPSIAVTLLDSLPYLIEFPYGCTEQTLSRFLPTVIVGKTLRDLGLDETDVMNRVFGGIDPKHTGKTHPRGKQNLKKLEAMAQAGLDRLYDFQHSDGGWGWWKKGDSDPFMSAYVLWGLGLAREAGVEVRRDVLDRAYHYLNRALVKAEAQYDMQAFLLHAAAHHGHKGNDRGNRFQKKAYANLWKHKDRLKAYGRALLALSAHYLDRREDARILIENLENGVQVDNRPDQSILHHGTGGNQDAVMATAHWGEDGIYYRWSDGGVEATAFALRALLTIAPGHELIEPAMNWLVKNRRGAHWSNTRNTAIAVLALNDYLKTSGELAGGQEYELIVNGTSIAKTEVEDVLQAPSRYAIDPGLVRNGANEIRIEGSGEGPLYFAAHAEFFSLEEPITPAGNEIFVKRQYYKLVGRPSLLKGYVYDKQPLNDGEQVTSGDRIETVLTIEAKNHYEYLVFEDLKPAGFEAVEVKSGGDLYARELKWSSILKKFGSQTEPVAGQAPQLKHVVLPPYLSSSDYTGRSRWVYQELRDRKVALFVDKLAQGVWEIRYTLRAEVPGHFHALPVMGHAMYIPEIRANGSEVRVHVVDRTE</sequence>
<proteinExistence type="inferred from homology"/>
<dbReference type="SMART" id="SM01419">
    <property type="entry name" value="Thiol-ester_cl"/>
    <property type="match status" value="1"/>
</dbReference>
<dbReference type="Gene3D" id="2.60.40.1930">
    <property type="match status" value="2"/>
</dbReference>
<dbReference type="Gene3D" id="2.60.40.10">
    <property type="entry name" value="Immunoglobulins"/>
    <property type="match status" value="2"/>
</dbReference>
<dbReference type="Pfam" id="PF07678">
    <property type="entry name" value="TED_complement"/>
    <property type="match status" value="1"/>
</dbReference>
<evidence type="ECO:0000259" key="3">
    <source>
        <dbReference type="SMART" id="SM01360"/>
    </source>
</evidence>
<dbReference type="Pfam" id="PF01835">
    <property type="entry name" value="MG2"/>
    <property type="match status" value="1"/>
</dbReference>
<comment type="similarity">
    <text evidence="1">Belongs to the protease inhibitor I39 (alpha-2-macroglobulin) family. Bacterial alpha-2-macroglobulin subfamily.</text>
</comment>
<dbReference type="HOGENOM" id="CLU_001849_0_0_0"/>
<dbReference type="Gene3D" id="1.50.10.20">
    <property type="match status" value="1"/>
</dbReference>
<reference evidence="4 5" key="1">
    <citation type="journal article" date="2013" name="Front. Microbiol.">
        <title>The genome of Nitrospina gracilis illuminates the metabolism and evolution of the major marine nitrite oxidizer.</title>
        <authorList>
            <person name="Luecker S."/>
            <person name="Nowka B."/>
            <person name="Rattei T."/>
            <person name="Spieck E."/>
            <person name="and Daims H."/>
        </authorList>
    </citation>
    <scope>NUCLEOTIDE SEQUENCE [LARGE SCALE GENOMIC DNA]</scope>
    <source>
        <strain evidence="4 5">3/211</strain>
    </source>
</reference>